<dbReference type="PANTHER" id="PTHR43639">
    <property type="entry name" value="OXIDOREDUCTASE, SHORT-CHAIN DEHYDROGENASE/REDUCTASE FAMILY (AFU_ORTHOLOGUE AFUA_5G02870)"/>
    <property type="match status" value="1"/>
</dbReference>
<evidence type="ECO:0000313" key="3">
    <source>
        <dbReference type="EMBL" id="NEB93490.1"/>
    </source>
</evidence>
<name>A0A7K3QUG6_9ACTN</name>
<keyword evidence="2" id="KW-0560">Oxidoreductase</keyword>
<dbReference type="InterPro" id="IPR002347">
    <property type="entry name" value="SDR_fam"/>
</dbReference>
<evidence type="ECO:0000256" key="1">
    <source>
        <dbReference type="ARBA" id="ARBA00006484"/>
    </source>
</evidence>
<reference evidence="3 4" key="1">
    <citation type="submission" date="2020-01" db="EMBL/GenBank/DDBJ databases">
        <title>Insect and environment-associated Actinomycetes.</title>
        <authorList>
            <person name="Currrie C."/>
            <person name="Chevrette M."/>
            <person name="Carlson C."/>
            <person name="Stubbendieck R."/>
            <person name="Wendt-Pienkowski E."/>
        </authorList>
    </citation>
    <scope>NUCLEOTIDE SEQUENCE [LARGE SCALE GENOMIC DNA]</scope>
    <source>
        <strain evidence="3 4">SID7754</strain>
    </source>
</reference>
<dbReference type="EMBL" id="JAAGMR010000206">
    <property type="protein sequence ID" value="NEB93490.1"/>
    <property type="molecule type" value="Genomic_DNA"/>
</dbReference>
<dbReference type="PRINTS" id="PR00081">
    <property type="entry name" value="GDHRDH"/>
</dbReference>
<sequence>MARTTDRAQSVVVTGGGSGIGRATARAFAAQGAHVLVVGRTEESLAETAEGQPRIRRLVADLVERDAPERIVAAALDATGRIDVLINNAAVPWRARLGEIDRERTERQVATNLLGPLFLTQSATPHMPPGATVINISSNPPTRGWPANSVYGSTKVGLDFLTLTWAVELAPCGIRVVSVAPGPTVTPALAEARSGLPPEQRSDFSRVPLGRPARPEEIAWWITEVTRPEAGYLTGAILRVDGGLSVG</sequence>
<dbReference type="PROSITE" id="PS00061">
    <property type="entry name" value="ADH_SHORT"/>
    <property type="match status" value="1"/>
</dbReference>
<dbReference type="PRINTS" id="PR00080">
    <property type="entry name" value="SDRFAMILY"/>
</dbReference>
<dbReference type="Gene3D" id="3.40.50.720">
    <property type="entry name" value="NAD(P)-binding Rossmann-like Domain"/>
    <property type="match status" value="1"/>
</dbReference>
<comment type="similarity">
    <text evidence="1">Belongs to the short-chain dehydrogenases/reductases (SDR) family.</text>
</comment>
<accession>A0A7K3QUG6</accession>
<dbReference type="GO" id="GO:0016491">
    <property type="term" value="F:oxidoreductase activity"/>
    <property type="evidence" value="ECO:0007669"/>
    <property type="project" value="UniProtKB-KW"/>
</dbReference>
<organism evidence="3 4">
    <name type="scientific">Streptomyces bauhiniae</name>
    <dbReference type="NCBI Taxonomy" id="2340725"/>
    <lineage>
        <taxon>Bacteria</taxon>
        <taxon>Bacillati</taxon>
        <taxon>Actinomycetota</taxon>
        <taxon>Actinomycetes</taxon>
        <taxon>Kitasatosporales</taxon>
        <taxon>Streptomycetaceae</taxon>
        <taxon>Streptomyces</taxon>
    </lineage>
</organism>
<dbReference type="RefSeq" id="WP_164189858.1">
    <property type="nucleotide sequence ID" value="NZ_JAAGMR010000206.1"/>
</dbReference>
<dbReference type="PANTHER" id="PTHR43639:SF1">
    <property type="entry name" value="SHORT-CHAIN DEHYDROGENASE_REDUCTASE FAMILY PROTEIN"/>
    <property type="match status" value="1"/>
</dbReference>
<gene>
    <name evidence="3" type="ORF">G3I21_17635</name>
</gene>
<comment type="caution">
    <text evidence="3">The sequence shown here is derived from an EMBL/GenBank/DDBJ whole genome shotgun (WGS) entry which is preliminary data.</text>
</comment>
<dbReference type="FunFam" id="3.40.50.720:FF:000084">
    <property type="entry name" value="Short-chain dehydrogenase reductase"/>
    <property type="match status" value="1"/>
</dbReference>
<protein>
    <submittedName>
        <fullName evidence="3">SDR family oxidoreductase</fullName>
    </submittedName>
</protein>
<dbReference type="AlphaFoldDB" id="A0A7K3QUG6"/>
<dbReference type="Pfam" id="PF13561">
    <property type="entry name" value="adh_short_C2"/>
    <property type="match status" value="1"/>
</dbReference>
<dbReference type="CDD" id="cd05233">
    <property type="entry name" value="SDR_c"/>
    <property type="match status" value="1"/>
</dbReference>
<evidence type="ECO:0000256" key="2">
    <source>
        <dbReference type="ARBA" id="ARBA00023002"/>
    </source>
</evidence>
<proteinExistence type="inferred from homology"/>
<dbReference type="SUPFAM" id="SSF51735">
    <property type="entry name" value="NAD(P)-binding Rossmann-fold domains"/>
    <property type="match status" value="1"/>
</dbReference>
<dbReference type="Proteomes" id="UP000470520">
    <property type="component" value="Unassembled WGS sequence"/>
</dbReference>
<dbReference type="InterPro" id="IPR036291">
    <property type="entry name" value="NAD(P)-bd_dom_sf"/>
</dbReference>
<evidence type="ECO:0000313" key="4">
    <source>
        <dbReference type="Proteomes" id="UP000470520"/>
    </source>
</evidence>
<dbReference type="InterPro" id="IPR020904">
    <property type="entry name" value="Sc_DH/Rdtase_CS"/>
</dbReference>